<dbReference type="RefSeq" id="WP_145377636.1">
    <property type="nucleotide sequence ID" value="NZ_CP036276.1"/>
</dbReference>
<proteinExistence type="inferred from homology"/>
<dbReference type="InterPro" id="IPR051473">
    <property type="entry name" value="P2Ox-like"/>
</dbReference>
<gene>
    <name evidence="8" type="ORF">Mal52_37270</name>
</gene>
<evidence type="ECO:0000256" key="2">
    <source>
        <dbReference type="ARBA" id="ARBA00010790"/>
    </source>
</evidence>
<organism evidence="8 9">
    <name type="scientific">Symmachiella dynata</name>
    <dbReference type="NCBI Taxonomy" id="2527995"/>
    <lineage>
        <taxon>Bacteria</taxon>
        <taxon>Pseudomonadati</taxon>
        <taxon>Planctomycetota</taxon>
        <taxon>Planctomycetia</taxon>
        <taxon>Planctomycetales</taxon>
        <taxon>Planctomycetaceae</taxon>
        <taxon>Symmachiella</taxon>
    </lineage>
</organism>
<keyword evidence="3" id="KW-0285">Flavoprotein</keyword>
<keyword evidence="4" id="KW-0274">FAD</keyword>
<comment type="cofactor">
    <cofactor evidence="1">
        <name>FAD</name>
        <dbReference type="ChEBI" id="CHEBI:57692"/>
    </cofactor>
</comment>
<evidence type="ECO:0000256" key="4">
    <source>
        <dbReference type="ARBA" id="ARBA00022827"/>
    </source>
</evidence>
<dbReference type="EMBL" id="CP036276">
    <property type="protein sequence ID" value="QDU45236.1"/>
    <property type="molecule type" value="Genomic_DNA"/>
</dbReference>
<dbReference type="Pfam" id="PF05199">
    <property type="entry name" value="GMC_oxred_C"/>
    <property type="match status" value="1"/>
</dbReference>
<sequence>MALNRLAETGDFFGNGIRDVQATTFSVDGVARFACNTWEELQDARGTRGFDIVIVGSGMYGAYLAAKLHEFGQALGPAAPRIAVLESGPFLISEHIQNLTRTGDLGSLVFEPLVGPTSQRQIEEPANYLNAGNLVDHAKCVGGKSLFWGGWTPRLLEDNLRRADSPWPEEIVDYLFQTGVPREEIDDGYPFVEWEIGASESTDFIQGDLYDTLLTRAKAVASDVMLANGNETHLLTPLPPPVAVQGTAPQSGLFGFDKYSSLILLLDAIRRDHQGDDRNRRLFLVPNAHVTSVTMDQGIATGVRVALVDRIASGVPFDRNAPKVVRSIENFEVNPGGMVVLAGHAIESTRIALNSFRRPTGVGPELMGRNLMAHVRGNHVWQVKREALSMPSSDPLGNAALHVPGRSRTVTPQDRQGEFHFQFYASANVPPNSGSGPLDAEEYLYRMLPNFDEIQDILQAQNDGLIAIGIRTCGEMFGERKKNIPSVEAFSWMDTPVPGVADELFVDGFGNIIEPVPRAFVRIVETPSDRAVREDQTAAAFQLIAEMFDVPISETGARFDTLEEFLASGNKVRYVKASSEEQDGIGTTYHECGTLWMGTDPYGSVTDVHGRFHHVPNAYACDQSLFPSAGSANPVPTGLALARKVARGMTSRFTSSPTISVTESGFDDLFDGTFSGWRSADAANFLPVPETGQPTILNAGVENQDPLLGVLYYSSDEFDDFELRLQWRTFSPYANGGIFLRAPEPVGNLFTQGGFYDQALEVQIDERGFDVGTGANGSPRHKTGALYGRQPATRSCSRAISPRDGRPGYWNDFAIRVQGQDITVRCNNEIVCEGDIGNSLRRGFIGLQCHTEVVQYRSIRIKRI</sequence>
<dbReference type="GO" id="GO:0016787">
    <property type="term" value="F:hydrolase activity"/>
    <property type="evidence" value="ECO:0007669"/>
    <property type="project" value="InterPro"/>
</dbReference>
<dbReference type="Gene3D" id="3.50.50.60">
    <property type="entry name" value="FAD/NAD(P)-binding domain"/>
    <property type="match status" value="2"/>
</dbReference>
<dbReference type="PANTHER" id="PTHR42784">
    <property type="entry name" value="PYRANOSE 2-OXIDASE"/>
    <property type="match status" value="1"/>
</dbReference>
<dbReference type="PANTHER" id="PTHR42784:SF1">
    <property type="entry name" value="PYRANOSE 2-OXIDASE"/>
    <property type="match status" value="1"/>
</dbReference>
<dbReference type="InterPro" id="IPR007867">
    <property type="entry name" value="GMC_OxRtase_C"/>
</dbReference>
<evidence type="ECO:0000313" key="9">
    <source>
        <dbReference type="Proteomes" id="UP000319383"/>
    </source>
</evidence>
<evidence type="ECO:0000313" key="8">
    <source>
        <dbReference type="EMBL" id="QDU45236.1"/>
    </source>
</evidence>
<dbReference type="GO" id="GO:0016614">
    <property type="term" value="F:oxidoreductase activity, acting on CH-OH group of donors"/>
    <property type="evidence" value="ECO:0007669"/>
    <property type="project" value="InterPro"/>
</dbReference>
<dbReference type="AlphaFoldDB" id="A0A517ZRW8"/>
<evidence type="ECO:0000256" key="3">
    <source>
        <dbReference type="ARBA" id="ARBA00022630"/>
    </source>
</evidence>
<dbReference type="SUPFAM" id="SSF51905">
    <property type="entry name" value="FAD/NAD(P)-binding domain"/>
    <property type="match status" value="1"/>
</dbReference>
<dbReference type="Proteomes" id="UP000319383">
    <property type="component" value="Chromosome"/>
</dbReference>
<name>A0A517ZRW8_9PLAN</name>
<accession>A0A517ZRW8</accession>
<feature type="domain" description="Glucose-methanol-choline oxidoreductase C-terminal" evidence="6">
    <location>
        <begin position="521"/>
        <end position="642"/>
    </location>
</feature>
<comment type="similarity">
    <text evidence="2">Belongs to the GMC oxidoreductase family.</text>
</comment>
<evidence type="ECO:0000259" key="7">
    <source>
        <dbReference type="Pfam" id="PF06439"/>
    </source>
</evidence>
<feature type="domain" description="3-keto-alpha-glucoside-1,2-lyase/3-keto-2-hydroxy-glucal hydratase" evidence="7">
    <location>
        <begin position="665"/>
        <end position="862"/>
    </location>
</feature>
<keyword evidence="5" id="KW-0560">Oxidoreductase</keyword>
<evidence type="ECO:0000256" key="1">
    <source>
        <dbReference type="ARBA" id="ARBA00001974"/>
    </source>
</evidence>
<reference evidence="8 9" key="1">
    <citation type="submission" date="2019-02" db="EMBL/GenBank/DDBJ databases">
        <title>Deep-cultivation of Planctomycetes and their phenomic and genomic characterization uncovers novel biology.</title>
        <authorList>
            <person name="Wiegand S."/>
            <person name="Jogler M."/>
            <person name="Boedeker C."/>
            <person name="Pinto D."/>
            <person name="Vollmers J."/>
            <person name="Rivas-Marin E."/>
            <person name="Kohn T."/>
            <person name="Peeters S.H."/>
            <person name="Heuer A."/>
            <person name="Rast P."/>
            <person name="Oberbeckmann S."/>
            <person name="Bunk B."/>
            <person name="Jeske O."/>
            <person name="Meyerdierks A."/>
            <person name="Storesund J.E."/>
            <person name="Kallscheuer N."/>
            <person name="Luecker S."/>
            <person name="Lage O.M."/>
            <person name="Pohl T."/>
            <person name="Merkel B.J."/>
            <person name="Hornburger P."/>
            <person name="Mueller R.-W."/>
            <person name="Bruemmer F."/>
            <person name="Labrenz M."/>
            <person name="Spormann A.M."/>
            <person name="Op den Camp H."/>
            <person name="Overmann J."/>
            <person name="Amann R."/>
            <person name="Jetten M.S.M."/>
            <person name="Mascher T."/>
            <person name="Medema M.H."/>
            <person name="Devos D.P."/>
            <person name="Kaster A.-K."/>
            <person name="Ovreas L."/>
            <person name="Rohde M."/>
            <person name="Galperin M.Y."/>
            <person name="Jogler C."/>
        </authorList>
    </citation>
    <scope>NUCLEOTIDE SEQUENCE [LARGE SCALE GENOMIC DNA]</scope>
    <source>
        <strain evidence="8 9">Mal52</strain>
    </source>
</reference>
<dbReference type="InterPro" id="IPR036188">
    <property type="entry name" value="FAD/NAD-bd_sf"/>
</dbReference>
<evidence type="ECO:0000259" key="6">
    <source>
        <dbReference type="Pfam" id="PF05199"/>
    </source>
</evidence>
<evidence type="ECO:0000256" key="5">
    <source>
        <dbReference type="ARBA" id="ARBA00023002"/>
    </source>
</evidence>
<protein>
    <submittedName>
        <fullName evidence="8">GMC oxidoreductase</fullName>
    </submittedName>
</protein>
<keyword evidence="9" id="KW-1185">Reference proteome</keyword>
<dbReference type="Gene3D" id="2.60.120.560">
    <property type="entry name" value="Exo-inulinase, domain 1"/>
    <property type="match status" value="1"/>
</dbReference>
<dbReference type="InterPro" id="IPR010496">
    <property type="entry name" value="AL/BT2_dom"/>
</dbReference>
<dbReference type="Pfam" id="PF06439">
    <property type="entry name" value="3keto-disac_hyd"/>
    <property type="match status" value="1"/>
</dbReference>
<dbReference type="KEGG" id="sdyn:Mal52_37270"/>